<dbReference type="RefSeq" id="WP_167368741.1">
    <property type="nucleotide sequence ID" value="NZ_FNKX01000002.1"/>
</dbReference>
<evidence type="ECO:0008006" key="3">
    <source>
        <dbReference type="Google" id="ProtNLM"/>
    </source>
</evidence>
<name>A0A1H1JS39_9BURK</name>
<dbReference type="Proteomes" id="UP000199365">
    <property type="component" value="Unassembled WGS sequence"/>
</dbReference>
<dbReference type="EMBL" id="FNKX01000002">
    <property type="protein sequence ID" value="SDR52834.1"/>
    <property type="molecule type" value="Genomic_DNA"/>
</dbReference>
<dbReference type="STRING" id="157910.SAMN05445850_5554"/>
<dbReference type="InterPro" id="IPR019701">
    <property type="entry name" value="Phage_P22_NinX"/>
</dbReference>
<proteinExistence type="predicted"/>
<dbReference type="Pfam" id="PF10765">
    <property type="entry name" value="Phage_P22_NinX"/>
    <property type="match status" value="1"/>
</dbReference>
<gene>
    <name evidence="1" type="ORF">SAMN05445850_5554</name>
</gene>
<protein>
    <recommendedName>
        <fullName evidence="3">DUF2591 domain-containing protein</fullName>
    </recommendedName>
</protein>
<reference evidence="2" key="1">
    <citation type="submission" date="2016-10" db="EMBL/GenBank/DDBJ databases">
        <authorList>
            <person name="Varghese N."/>
            <person name="Submissions S."/>
        </authorList>
    </citation>
    <scope>NUCLEOTIDE SEQUENCE [LARGE SCALE GENOMIC DNA]</scope>
    <source>
        <strain evidence="2">DUS833</strain>
    </source>
</reference>
<evidence type="ECO:0000313" key="1">
    <source>
        <dbReference type="EMBL" id="SDR52834.1"/>
    </source>
</evidence>
<dbReference type="AlphaFoldDB" id="A0A1H1JS39"/>
<organism evidence="1 2">
    <name type="scientific">Paraburkholderia tuberum</name>
    <dbReference type="NCBI Taxonomy" id="157910"/>
    <lineage>
        <taxon>Bacteria</taxon>
        <taxon>Pseudomonadati</taxon>
        <taxon>Pseudomonadota</taxon>
        <taxon>Betaproteobacteria</taxon>
        <taxon>Burkholderiales</taxon>
        <taxon>Burkholderiaceae</taxon>
        <taxon>Paraburkholderia</taxon>
    </lineage>
</organism>
<sequence>MNVVELTGADLDYWVARAEGYDAEVIAMHGWRYCRIDVPYHGYQVYEPTQNEMLAARIMQKHFYTVGPAPLEDQNEHGGALRVWMAEAQMNPGFHGLCKADSPWVAICRLRVAEAFWGR</sequence>
<keyword evidence="2" id="KW-1185">Reference proteome</keyword>
<evidence type="ECO:0000313" key="2">
    <source>
        <dbReference type="Proteomes" id="UP000199365"/>
    </source>
</evidence>
<accession>A0A1H1JS39</accession>